<organism evidence="2 3">
    <name type="scientific">Pyrobaculum islandicum (strain DSM 4184 / JCM 9189 / GEO3)</name>
    <dbReference type="NCBI Taxonomy" id="384616"/>
    <lineage>
        <taxon>Archaea</taxon>
        <taxon>Thermoproteota</taxon>
        <taxon>Thermoprotei</taxon>
        <taxon>Thermoproteales</taxon>
        <taxon>Thermoproteaceae</taxon>
        <taxon>Pyrobaculum</taxon>
    </lineage>
</organism>
<name>A1RUD3_PYRIL</name>
<sequence>MRGVSEVVVSVLLLVVSLVLSVFVVSVFFNVVYSPSQSGMAVEAAKPLCVARAVAVANDGGVAVVYVYNVGGGLCVFDKAYAIYGGVVYPPSNINYTVPPGAVARINTTLRYGPGFIYRLTGPRGEVVEGRP</sequence>
<feature type="transmembrane region" description="Helical" evidence="1">
    <location>
        <begin position="7"/>
        <end position="33"/>
    </location>
</feature>
<evidence type="ECO:0000313" key="2">
    <source>
        <dbReference type="EMBL" id="ABL88565.1"/>
    </source>
</evidence>
<dbReference type="HOGENOM" id="CLU_154339_0_0_2"/>
<proteinExistence type="predicted"/>
<dbReference type="EMBL" id="CP000504">
    <property type="protein sequence ID" value="ABL88565.1"/>
    <property type="molecule type" value="Genomic_DNA"/>
</dbReference>
<dbReference type="AlphaFoldDB" id="A1RUD3"/>
<keyword evidence="1" id="KW-0472">Membrane</keyword>
<dbReference type="Proteomes" id="UP000002595">
    <property type="component" value="Chromosome"/>
</dbReference>
<dbReference type="GeneID" id="4617562"/>
<dbReference type="RefSeq" id="WP_011763140.1">
    <property type="nucleotide sequence ID" value="NC_008701.1"/>
</dbReference>
<dbReference type="OrthoDB" id="29264at2157"/>
<dbReference type="eggNOG" id="arCOG03870">
    <property type="taxonomic scope" value="Archaea"/>
</dbReference>
<protein>
    <recommendedName>
        <fullName evidence="4">Archaeal Type IV pilin N-terminal domain-containing protein</fullName>
    </recommendedName>
</protein>
<keyword evidence="3" id="KW-1185">Reference proteome</keyword>
<keyword evidence="1" id="KW-0812">Transmembrane</keyword>
<reference evidence="2" key="1">
    <citation type="submission" date="2006-12" db="EMBL/GenBank/DDBJ databases">
        <title>Complete sequence of Pyrobaculum islandicum DSM 4184.</title>
        <authorList>
            <person name="Copeland A."/>
            <person name="Lucas S."/>
            <person name="Lapidus A."/>
            <person name="Barry K."/>
            <person name="Detter J.C."/>
            <person name="Glavina del Rio T."/>
            <person name="Dalin E."/>
            <person name="Tice H."/>
            <person name="Pitluck S."/>
            <person name="Meincke L."/>
            <person name="Brettin T."/>
            <person name="Bruce D."/>
            <person name="Han C."/>
            <person name="Tapia R."/>
            <person name="Gilna P."/>
            <person name="Schmutz J."/>
            <person name="Larimer F."/>
            <person name="Land M."/>
            <person name="Hauser L."/>
            <person name="Kyrpides N."/>
            <person name="Mikhailova N."/>
            <person name="Cozen A.E."/>
            <person name="Fitz-Gibbon S.T."/>
            <person name="House C.H."/>
            <person name="Saltikov C."/>
            <person name="Lowe T."/>
            <person name="Richardson P."/>
        </authorList>
    </citation>
    <scope>NUCLEOTIDE SEQUENCE [LARGE SCALE GENOMIC DNA]</scope>
    <source>
        <strain evidence="2">DSM 4184</strain>
    </source>
</reference>
<evidence type="ECO:0000256" key="1">
    <source>
        <dbReference type="SAM" id="Phobius"/>
    </source>
</evidence>
<gene>
    <name evidence="2" type="ordered locus">Pisl_1406</name>
</gene>
<evidence type="ECO:0008006" key="4">
    <source>
        <dbReference type="Google" id="ProtNLM"/>
    </source>
</evidence>
<dbReference type="KEGG" id="pis:Pisl_1406"/>
<evidence type="ECO:0000313" key="3">
    <source>
        <dbReference type="Proteomes" id="UP000002595"/>
    </source>
</evidence>
<accession>A1RUD3</accession>
<keyword evidence="1" id="KW-1133">Transmembrane helix</keyword>